<feature type="transmembrane region" description="Helical" evidence="14">
    <location>
        <begin position="6"/>
        <end position="26"/>
    </location>
</feature>
<evidence type="ECO:0000256" key="12">
    <source>
        <dbReference type="ARBA" id="ARBA00029757"/>
    </source>
</evidence>
<evidence type="ECO:0000256" key="7">
    <source>
        <dbReference type="ARBA" id="ARBA00022679"/>
    </source>
</evidence>
<keyword evidence="8 13" id="KW-0547">Nucleotide-binding</keyword>
<evidence type="ECO:0000256" key="11">
    <source>
        <dbReference type="ARBA" id="ARBA00023098"/>
    </source>
</evidence>
<dbReference type="InterPro" id="IPR003758">
    <property type="entry name" value="LpxK"/>
</dbReference>
<evidence type="ECO:0000256" key="1">
    <source>
        <dbReference type="ARBA" id="ARBA00002274"/>
    </source>
</evidence>
<keyword evidence="10 13" id="KW-0067">ATP-binding</keyword>
<reference evidence="15" key="1">
    <citation type="journal article" date="2014" name="Int. J. Syst. Evol. Microbiol.">
        <title>Complete genome sequence of Corynebacterium casei LMG S-19264T (=DSM 44701T), isolated from a smear-ripened cheese.</title>
        <authorList>
            <consortium name="US DOE Joint Genome Institute (JGI-PGF)"/>
            <person name="Walter F."/>
            <person name="Albersmeier A."/>
            <person name="Kalinowski J."/>
            <person name="Ruckert C."/>
        </authorList>
    </citation>
    <scope>NUCLEOTIDE SEQUENCE</scope>
    <source>
        <strain evidence="15">CGMCC 1.15343</strain>
    </source>
</reference>
<feature type="binding site" evidence="13">
    <location>
        <begin position="48"/>
        <end position="55"/>
    </location>
    <ligand>
        <name>ATP</name>
        <dbReference type="ChEBI" id="CHEBI:30616"/>
    </ligand>
</feature>
<dbReference type="Pfam" id="PF02606">
    <property type="entry name" value="LpxK"/>
    <property type="match status" value="1"/>
</dbReference>
<evidence type="ECO:0000256" key="9">
    <source>
        <dbReference type="ARBA" id="ARBA00022777"/>
    </source>
</evidence>
<gene>
    <name evidence="13 15" type="primary">lpxK</name>
    <name evidence="15" type="ORF">GCM10011387_14730</name>
</gene>
<keyword evidence="14" id="KW-0472">Membrane</keyword>
<keyword evidence="11 13" id="KW-0443">Lipid metabolism</keyword>
<evidence type="ECO:0000313" key="16">
    <source>
        <dbReference type="Proteomes" id="UP000651668"/>
    </source>
</evidence>
<comment type="pathway">
    <text evidence="2 13">Glycolipid biosynthesis; lipid IV(A) biosynthesis; lipid IV(A) from (3R)-3-hydroxytetradecanoyl-[acyl-carrier-protein] and UDP-N-acetyl-alpha-D-glucosamine: step 6/6.</text>
</comment>
<dbReference type="NCBIfam" id="TIGR00682">
    <property type="entry name" value="lpxK"/>
    <property type="match status" value="1"/>
</dbReference>
<dbReference type="PANTHER" id="PTHR42724">
    <property type="entry name" value="TETRAACYLDISACCHARIDE 4'-KINASE"/>
    <property type="match status" value="1"/>
</dbReference>
<keyword evidence="7 13" id="KW-0808">Transferase</keyword>
<dbReference type="HAMAP" id="MF_00409">
    <property type="entry name" value="LpxK"/>
    <property type="match status" value="1"/>
</dbReference>
<dbReference type="GO" id="GO:0005524">
    <property type="term" value="F:ATP binding"/>
    <property type="evidence" value="ECO:0007669"/>
    <property type="project" value="UniProtKB-UniRule"/>
</dbReference>
<evidence type="ECO:0000256" key="8">
    <source>
        <dbReference type="ARBA" id="ARBA00022741"/>
    </source>
</evidence>
<dbReference type="GO" id="GO:0009244">
    <property type="term" value="P:lipopolysaccharide core region biosynthetic process"/>
    <property type="evidence" value="ECO:0007669"/>
    <property type="project" value="TreeGrafter"/>
</dbReference>
<comment type="catalytic activity">
    <reaction evidence="13">
        <text>a lipid A disaccharide + ATP = a lipid IVA + ADP + H(+)</text>
        <dbReference type="Rhea" id="RHEA:67840"/>
        <dbReference type="ChEBI" id="CHEBI:15378"/>
        <dbReference type="ChEBI" id="CHEBI:30616"/>
        <dbReference type="ChEBI" id="CHEBI:176343"/>
        <dbReference type="ChEBI" id="CHEBI:176425"/>
        <dbReference type="ChEBI" id="CHEBI:456216"/>
        <dbReference type="EC" id="2.7.1.130"/>
    </reaction>
</comment>
<keyword evidence="6 13" id="KW-0441">Lipid A biosynthesis</keyword>
<evidence type="ECO:0000256" key="4">
    <source>
        <dbReference type="ARBA" id="ARBA00016436"/>
    </source>
</evidence>
<name>A0A916U7L1_9SPHI</name>
<comment type="caution">
    <text evidence="15">The sequence shown here is derived from an EMBL/GenBank/DDBJ whole genome shotgun (WGS) entry which is preliminary data.</text>
</comment>
<evidence type="ECO:0000256" key="13">
    <source>
        <dbReference type="HAMAP-Rule" id="MF_00409"/>
    </source>
</evidence>
<keyword evidence="5 13" id="KW-0444">Lipid biosynthesis</keyword>
<dbReference type="EC" id="2.7.1.130" evidence="3 13"/>
<comment type="similarity">
    <text evidence="13">Belongs to the LpxK family.</text>
</comment>
<dbReference type="SUPFAM" id="SSF52540">
    <property type="entry name" value="P-loop containing nucleoside triphosphate hydrolases"/>
    <property type="match status" value="1"/>
</dbReference>
<evidence type="ECO:0000256" key="6">
    <source>
        <dbReference type="ARBA" id="ARBA00022556"/>
    </source>
</evidence>
<dbReference type="GO" id="GO:0005886">
    <property type="term" value="C:plasma membrane"/>
    <property type="evidence" value="ECO:0007669"/>
    <property type="project" value="TreeGrafter"/>
</dbReference>
<dbReference type="InterPro" id="IPR027417">
    <property type="entry name" value="P-loop_NTPase"/>
</dbReference>
<dbReference type="Proteomes" id="UP000651668">
    <property type="component" value="Unassembled WGS sequence"/>
</dbReference>
<evidence type="ECO:0000256" key="3">
    <source>
        <dbReference type="ARBA" id="ARBA00012071"/>
    </source>
</evidence>
<evidence type="ECO:0000256" key="14">
    <source>
        <dbReference type="SAM" id="Phobius"/>
    </source>
</evidence>
<dbReference type="EMBL" id="BMIL01000004">
    <property type="protein sequence ID" value="GGC62139.1"/>
    <property type="molecule type" value="Genomic_DNA"/>
</dbReference>
<sequence length="357" mass="40973">MIKYLRAILFPFAILYGIVVFVRNKLYDWGIFKSRQFDIPVICVGNLAVGGSGKTPVTEYLVRLLSTYKVAILSRGYGRETKGFVLADDTATAKSIGDEPLQYYQKYPEVTVAVCEDRITGIERLKEAHDLIILDDAFQHRKVKPGYSILLFEFEKMRRAQWLLPSGNLREPFSGYKRAQQILITKSPETVSLRDKERINARFSRFPAKDIAYASIEYHALQPVYRTGKAINMPSKSAETTVFLLTGIANTKPLLQYLEGQYKQVVQHRYPDHHKFSLGELSALRKAFEAHQDTEKLILTTEKDAQRLLDASIKDLLLNLPVFFLPIKVDIHAGDQHHFNQEILDYVSRHTRNRSIH</sequence>
<dbReference type="GO" id="GO:0009245">
    <property type="term" value="P:lipid A biosynthetic process"/>
    <property type="evidence" value="ECO:0007669"/>
    <property type="project" value="UniProtKB-UniRule"/>
</dbReference>
<keyword evidence="14" id="KW-1133">Transmembrane helix</keyword>
<keyword evidence="16" id="KW-1185">Reference proteome</keyword>
<proteinExistence type="inferred from homology"/>
<keyword evidence="14" id="KW-0812">Transmembrane</keyword>
<evidence type="ECO:0000313" key="15">
    <source>
        <dbReference type="EMBL" id="GGC62139.1"/>
    </source>
</evidence>
<organism evidence="15 16">
    <name type="scientific">Pedobacter quisquiliarum</name>
    <dbReference type="NCBI Taxonomy" id="1834438"/>
    <lineage>
        <taxon>Bacteria</taxon>
        <taxon>Pseudomonadati</taxon>
        <taxon>Bacteroidota</taxon>
        <taxon>Sphingobacteriia</taxon>
        <taxon>Sphingobacteriales</taxon>
        <taxon>Sphingobacteriaceae</taxon>
        <taxon>Pedobacter</taxon>
    </lineage>
</organism>
<evidence type="ECO:0000256" key="5">
    <source>
        <dbReference type="ARBA" id="ARBA00022516"/>
    </source>
</evidence>
<evidence type="ECO:0000256" key="2">
    <source>
        <dbReference type="ARBA" id="ARBA00004870"/>
    </source>
</evidence>
<comment type="function">
    <text evidence="1 13">Transfers the gamma-phosphate of ATP to the 4'-position of a tetraacyldisaccharide 1-phosphate intermediate (termed DS-1-P) to form tetraacyldisaccharide 1,4'-bis-phosphate (lipid IVA).</text>
</comment>
<dbReference type="PANTHER" id="PTHR42724:SF1">
    <property type="entry name" value="TETRAACYLDISACCHARIDE 4'-KINASE, MITOCHONDRIAL-RELATED"/>
    <property type="match status" value="1"/>
</dbReference>
<reference evidence="15" key="2">
    <citation type="submission" date="2020-09" db="EMBL/GenBank/DDBJ databases">
        <authorList>
            <person name="Sun Q."/>
            <person name="Zhou Y."/>
        </authorList>
    </citation>
    <scope>NUCLEOTIDE SEQUENCE</scope>
    <source>
        <strain evidence="15">CGMCC 1.15343</strain>
    </source>
</reference>
<dbReference type="RefSeq" id="WP_188626220.1">
    <property type="nucleotide sequence ID" value="NZ_BMIL01000004.1"/>
</dbReference>
<dbReference type="AlphaFoldDB" id="A0A916U7L1"/>
<evidence type="ECO:0000256" key="10">
    <source>
        <dbReference type="ARBA" id="ARBA00022840"/>
    </source>
</evidence>
<dbReference type="GO" id="GO:0009029">
    <property type="term" value="F:lipid-A 4'-kinase activity"/>
    <property type="evidence" value="ECO:0007669"/>
    <property type="project" value="UniProtKB-UniRule"/>
</dbReference>
<keyword evidence="9 13" id="KW-0418">Kinase</keyword>
<protein>
    <recommendedName>
        <fullName evidence="4 13">Tetraacyldisaccharide 4'-kinase</fullName>
        <ecNumber evidence="3 13">2.7.1.130</ecNumber>
    </recommendedName>
    <alternativeName>
        <fullName evidence="12 13">Lipid A 4'-kinase</fullName>
    </alternativeName>
</protein>
<accession>A0A916U7L1</accession>